<dbReference type="EMBL" id="LT607733">
    <property type="protein sequence ID" value="SCG14771.1"/>
    <property type="molecule type" value="Genomic_DNA"/>
</dbReference>
<evidence type="ECO:0000313" key="1">
    <source>
        <dbReference type="EMBL" id="SCG14771.1"/>
    </source>
</evidence>
<proteinExistence type="predicted"/>
<protein>
    <submittedName>
        <fullName evidence="1">Uncharacterized protein</fullName>
    </submittedName>
</protein>
<evidence type="ECO:0000313" key="2">
    <source>
        <dbReference type="Proteomes" id="UP000198251"/>
    </source>
</evidence>
<organism evidence="1 2">
    <name type="scientific">Micromonospora echinofusca</name>
    <dbReference type="NCBI Taxonomy" id="47858"/>
    <lineage>
        <taxon>Bacteria</taxon>
        <taxon>Bacillati</taxon>
        <taxon>Actinomycetota</taxon>
        <taxon>Actinomycetes</taxon>
        <taxon>Micromonosporales</taxon>
        <taxon>Micromonosporaceae</taxon>
        <taxon>Micromonospora</taxon>
    </lineage>
</organism>
<dbReference type="Proteomes" id="UP000198251">
    <property type="component" value="Chromosome I"/>
</dbReference>
<dbReference type="AlphaFoldDB" id="A0A1C5G4X2"/>
<keyword evidence="2" id="KW-1185">Reference proteome</keyword>
<gene>
    <name evidence="1" type="ORF">GA0070610_0986</name>
</gene>
<accession>A0A1C5G4X2</accession>
<name>A0A1C5G4X2_MICEH</name>
<sequence>MRLTAMWISVSAANLMIDATGRDGRGTAWGP</sequence>
<reference evidence="1 2" key="1">
    <citation type="submission" date="2016-06" db="EMBL/GenBank/DDBJ databases">
        <authorList>
            <person name="Kjaerup R.B."/>
            <person name="Dalgaard T.S."/>
            <person name="Juul-Madsen H.R."/>
        </authorList>
    </citation>
    <scope>NUCLEOTIDE SEQUENCE [LARGE SCALE GENOMIC DNA]</scope>
    <source>
        <strain evidence="1 2">DSM 43913</strain>
    </source>
</reference>